<dbReference type="PANTHER" id="PTHR33169">
    <property type="entry name" value="PADR-FAMILY TRANSCRIPTIONAL REGULATOR"/>
    <property type="match status" value="1"/>
</dbReference>
<dbReference type="InterPro" id="IPR036388">
    <property type="entry name" value="WH-like_DNA-bd_sf"/>
</dbReference>
<dbReference type="AlphaFoldDB" id="A0A8J8MGC0"/>
<reference evidence="2" key="1">
    <citation type="submission" date="2020-07" db="EMBL/GenBank/DDBJ databases">
        <title>Vallitalea pronyensis genome.</title>
        <authorList>
            <person name="Postec A."/>
        </authorList>
    </citation>
    <scope>NUCLEOTIDE SEQUENCE</scope>
    <source>
        <strain evidence="2">FatNI3</strain>
    </source>
</reference>
<evidence type="ECO:0000313" key="2">
    <source>
        <dbReference type="EMBL" id="QUI20992.1"/>
    </source>
</evidence>
<organism evidence="2 3">
    <name type="scientific">Vallitalea pronyensis</name>
    <dbReference type="NCBI Taxonomy" id="1348613"/>
    <lineage>
        <taxon>Bacteria</taxon>
        <taxon>Bacillati</taxon>
        <taxon>Bacillota</taxon>
        <taxon>Clostridia</taxon>
        <taxon>Lachnospirales</taxon>
        <taxon>Vallitaleaceae</taxon>
        <taxon>Vallitalea</taxon>
    </lineage>
</organism>
<dbReference type="Pfam" id="PF03551">
    <property type="entry name" value="PadR"/>
    <property type="match status" value="1"/>
</dbReference>
<dbReference type="EMBL" id="CP058649">
    <property type="protein sequence ID" value="QUI20992.1"/>
    <property type="molecule type" value="Genomic_DNA"/>
</dbReference>
<evidence type="ECO:0000259" key="1">
    <source>
        <dbReference type="Pfam" id="PF03551"/>
    </source>
</evidence>
<dbReference type="InterPro" id="IPR052509">
    <property type="entry name" value="Metal_resp_DNA-bind_regulator"/>
</dbReference>
<protein>
    <submittedName>
        <fullName evidence="2">PadR family transcriptional regulator</fullName>
    </submittedName>
</protein>
<dbReference type="PANTHER" id="PTHR33169:SF13">
    <property type="entry name" value="PADR-FAMILY TRANSCRIPTIONAL REGULATOR"/>
    <property type="match status" value="1"/>
</dbReference>
<accession>A0A8J8MGC0</accession>
<dbReference type="InterPro" id="IPR005149">
    <property type="entry name" value="Tscrpt_reg_PadR_N"/>
</dbReference>
<name>A0A8J8MGC0_9FIRM</name>
<dbReference type="RefSeq" id="WP_212696451.1">
    <property type="nucleotide sequence ID" value="NZ_CP058649.1"/>
</dbReference>
<keyword evidence="3" id="KW-1185">Reference proteome</keyword>
<dbReference type="InterPro" id="IPR036390">
    <property type="entry name" value="WH_DNA-bd_sf"/>
</dbReference>
<sequence>MPESHERMALTEAVFYILLTLKKPLHGYGIMQKVSEMSGDSVQLGSGTLYGAINTLLNKGWIKIHRQEGTSRKKKEYIITDEGLHIAHQELRRLQHLTTLGEDILGGKDND</sequence>
<proteinExistence type="predicted"/>
<dbReference type="Gene3D" id="1.10.10.10">
    <property type="entry name" value="Winged helix-like DNA-binding domain superfamily/Winged helix DNA-binding domain"/>
    <property type="match status" value="1"/>
</dbReference>
<feature type="domain" description="Transcription regulator PadR N-terminal" evidence="1">
    <location>
        <begin position="21"/>
        <end position="83"/>
    </location>
</feature>
<dbReference type="Proteomes" id="UP000683246">
    <property type="component" value="Chromosome"/>
</dbReference>
<dbReference type="KEGG" id="vpy:HZI73_01180"/>
<gene>
    <name evidence="2" type="ORF">HZI73_01180</name>
</gene>
<evidence type="ECO:0000313" key="3">
    <source>
        <dbReference type="Proteomes" id="UP000683246"/>
    </source>
</evidence>
<dbReference type="SUPFAM" id="SSF46785">
    <property type="entry name" value="Winged helix' DNA-binding domain"/>
    <property type="match status" value="1"/>
</dbReference>